<keyword evidence="2" id="KW-0175">Coiled coil</keyword>
<feature type="coiled-coil region" evidence="2">
    <location>
        <begin position="400"/>
        <end position="445"/>
    </location>
</feature>
<dbReference type="SUPFAM" id="SSF53720">
    <property type="entry name" value="ALDH-like"/>
    <property type="match status" value="1"/>
</dbReference>
<keyword evidence="5" id="KW-1185">Reference proteome</keyword>
<evidence type="ECO:0000313" key="5">
    <source>
        <dbReference type="Proteomes" id="UP000252081"/>
    </source>
</evidence>
<evidence type="ECO:0000259" key="3">
    <source>
        <dbReference type="Pfam" id="PF00171"/>
    </source>
</evidence>
<dbReference type="Gene3D" id="3.40.605.10">
    <property type="entry name" value="Aldehyde Dehydrogenase, Chain A, domain 1"/>
    <property type="match status" value="1"/>
</dbReference>
<dbReference type="AlphaFoldDB" id="A0A366KX83"/>
<dbReference type="InterPro" id="IPR015590">
    <property type="entry name" value="Aldehyde_DH_dom"/>
</dbReference>
<evidence type="ECO:0000256" key="1">
    <source>
        <dbReference type="ARBA" id="ARBA00023002"/>
    </source>
</evidence>
<accession>A0A366KX83</accession>
<dbReference type="PANTHER" id="PTHR43353:SF3">
    <property type="entry name" value="ALDEHYDE DEHYDROGENASE-RELATED"/>
    <property type="match status" value="1"/>
</dbReference>
<evidence type="ECO:0000313" key="4">
    <source>
        <dbReference type="EMBL" id="RBQ05492.1"/>
    </source>
</evidence>
<proteinExistence type="predicted"/>
<dbReference type="Pfam" id="PF00171">
    <property type="entry name" value="Aldedh"/>
    <property type="match status" value="1"/>
</dbReference>
<dbReference type="InterPro" id="IPR016162">
    <property type="entry name" value="Ald_DH_N"/>
</dbReference>
<dbReference type="InterPro" id="IPR050740">
    <property type="entry name" value="Aldehyde_DH_Superfamily"/>
</dbReference>
<dbReference type="GO" id="GO:0016620">
    <property type="term" value="F:oxidoreductase activity, acting on the aldehyde or oxo group of donors, NAD or NADP as acceptor"/>
    <property type="evidence" value="ECO:0007669"/>
    <property type="project" value="InterPro"/>
</dbReference>
<dbReference type="Proteomes" id="UP000252081">
    <property type="component" value="Unassembled WGS sequence"/>
</dbReference>
<sequence length="528" mass="56382">MDGRNIAACSYVETEGKSLKAINPATGLTLEGEFFKANESDIEDALHAANQAFYEYRNLNKDQKAAFLNAIADEITTIGEVLVNRASAESALPLGRLQGELGRTTGQLRLFANLVAEGSWVDAIIDTALPERQPLPKPDIRRMLVPIGPVVVFGASNFPLAFSVAGGDTASALAAGCPVIVKAHPAHYGTSALVAAAIIKAIEKTGVPKGIFSMLYDDAYAVGAALVQHPLTKAVAFTGSFKGGMALINLAQQRKQPIPVFAEMGSINPIVFLPQALANQAEELAKKYAASVTLGAGQFCTNPGLLLAVKSPALENFKNYLQEAIAVVPPATMLTGGIADNFAKLSAQIIDEAGVEVIAVSKLINNDLKNQSQAKIAQVSANDFIANPKLREEIFGPYSLLVVADDMEELEKTIDVLEGQLTVTLMAEKQELQHYQGLINKLSDKTGRIILNGVPTGVEVCAAMQHGGPFPASSDSRFTSVGSTAINRFVRPLAYQDWEQELLPDELKDGNPLGIYRTVNQKTTKSHE</sequence>
<keyword evidence="1" id="KW-0560">Oxidoreductase</keyword>
<feature type="domain" description="Aldehyde dehydrogenase" evidence="3">
    <location>
        <begin position="11"/>
        <end position="459"/>
    </location>
</feature>
<dbReference type="InterPro" id="IPR016163">
    <property type="entry name" value="Ald_DH_C"/>
</dbReference>
<reference evidence="4 5" key="1">
    <citation type="submission" date="2018-07" db="EMBL/GenBank/DDBJ databases">
        <title>A draft genome of a endophytic bacteria, a new species of Pedobacter.</title>
        <authorList>
            <person name="Zhang Z.D."/>
            <person name="Chen Z.J."/>
        </authorList>
    </citation>
    <scope>NUCLEOTIDE SEQUENCE [LARGE SCALE GENOMIC DNA]</scope>
    <source>
        <strain evidence="4 5">RS10</strain>
    </source>
</reference>
<dbReference type="CDD" id="cd07129">
    <property type="entry name" value="ALDH_KGSADH"/>
    <property type="match status" value="1"/>
</dbReference>
<dbReference type="Gene3D" id="3.40.309.10">
    <property type="entry name" value="Aldehyde Dehydrogenase, Chain A, domain 2"/>
    <property type="match status" value="1"/>
</dbReference>
<dbReference type="RefSeq" id="WP_113949843.1">
    <property type="nucleotide sequence ID" value="NZ_QNQU01000013.1"/>
</dbReference>
<dbReference type="PANTHER" id="PTHR43353">
    <property type="entry name" value="SUCCINATE-SEMIALDEHYDE DEHYDROGENASE, MITOCHONDRIAL"/>
    <property type="match status" value="1"/>
</dbReference>
<gene>
    <name evidence="4" type="ORF">DRW42_16010</name>
</gene>
<dbReference type="EMBL" id="QNQU01000013">
    <property type="protein sequence ID" value="RBQ05492.1"/>
    <property type="molecule type" value="Genomic_DNA"/>
</dbReference>
<name>A0A366KX83_9SPHI</name>
<dbReference type="InterPro" id="IPR016161">
    <property type="entry name" value="Ald_DH/histidinol_DH"/>
</dbReference>
<comment type="caution">
    <text evidence="4">The sequence shown here is derived from an EMBL/GenBank/DDBJ whole genome shotgun (WGS) entry which is preliminary data.</text>
</comment>
<dbReference type="OrthoDB" id="9770537at2"/>
<evidence type="ECO:0000256" key="2">
    <source>
        <dbReference type="SAM" id="Coils"/>
    </source>
</evidence>
<protein>
    <submittedName>
        <fullName evidence="4">Aldehyde dehydrogenase (NADP(+))</fullName>
    </submittedName>
</protein>
<dbReference type="InterPro" id="IPR044151">
    <property type="entry name" value="ALDH_KGSADH"/>
</dbReference>
<organism evidence="4 5">
    <name type="scientific">Pedobacter miscanthi</name>
    <dbReference type="NCBI Taxonomy" id="2259170"/>
    <lineage>
        <taxon>Bacteria</taxon>
        <taxon>Pseudomonadati</taxon>
        <taxon>Bacteroidota</taxon>
        <taxon>Sphingobacteriia</taxon>
        <taxon>Sphingobacteriales</taxon>
        <taxon>Sphingobacteriaceae</taxon>
        <taxon>Pedobacter</taxon>
    </lineage>
</organism>